<dbReference type="PROSITE" id="PS50297">
    <property type="entry name" value="ANK_REP_REGION"/>
    <property type="match status" value="1"/>
</dbReference>
<evidence type="ECO:0000256" key="3">
    <source>
        <dbReference type="PROSITE-ProRule" id="PRU00023"/>
    </source>
</evidence>
<dbReference type="SUPFAM" id="SSF48403">
    <property type="entry name" value="Ankyrin repeat"/>
    <property type="match status" value="1"/>
</dbReference>
<protein>
    <submittedName>
        <fullName evidence="6">Ankyrin repeat-containing domain protein</fullName>
    </submittedName>
</protein>
<proteinExistence type="predicted"/>
<keyword evidence="1" id="KW-0677">Repeat</keyword>
<dbReference type="PANTHER" id="PTHR24198:SF165">
    <property type="entry name" value="ANKYRIN REPEAT-CONTAINING PROTEIN-RELATED"/>
    <property type="match status" value="1"/>
</dbReference>
<dbReference type="EMBL" id="JAGMUV010000015">
    <property type="protein sequence ID" value="KAH7133771.1"/>
    <property type="molecule type" value="Genomic_DNA"/>
</dbReference>
<dbReference type="Proteomes" id="UP000738349">
    <property type="component" value="Unassembled WGS sequence"/>
</dbReference>
<name>A0A9P9IVF3_9HYPO</name>
<dbReference type="CDD" id="cd14688">
    <property type="entry name" value="bZIP_YAP"/>
    <property type="match status" value="1"/>
</dbReference>
<dbReference type="GO" id="GO:0003700">
    <property type="term" value="F:DNA-binding transcription factor activity"/>
    <property type="evidence" value="ECO:0007669"/>
    <property type="project" value="InterPro"/>
</dbReference>
<feature type="compositionally biased region" description="Basic and acidic residues" evidence="4">
    <location>
        <begin position="32"/>
        <end position="43"/>
    </location>
</feature>
<dbReference type="InterPro" id="IPR002110">
    <property type="entry name" value="Ankyrin_rpt"/>
</dbReference>
<feature type="compositionally biased region" description="Polar residues" evidence="4">
    <location>
        <begin position="50"/>
        <end position="60"/>
    </location>
</feature>
<evidence type="ECO:0000313" key="7">
    <source>
        <dbReference type="Proteomes" id="UP000738349"/>
    </source>
</evidence>
<sequence length="274" mass="29586">MATPHPGQGVSMMNERRRAQNRLAQRRHRQRQALEKQAAHDEQSPAVHTGTMQPGFQTGSGLPLPLSDETASLNAIDSLPPFPGSDMALLGFSPPWDDSVSTLAESHAPLISSTGLLCSADAAHLTLPPSPWILEAPEAARLAAAAFPRNVVPRPNPTFSNNRNEPLIHTAARGNDVATLQLLTQAGSELTERDLEGRTALHAAYEENQMEAILWLLERGVDVNAVDRQGRTTLSMAVNNKCPVGVKLMLSHGANPLRTQTEQIWALSMSNGNL</sequence>
<dbReference type="SMART" id="SM00248">
    <property type="entry name" value="ANK"/>
    <property type="match status" value="3"/>
</dbReference>
<comment type="caution">
    <text evidence="6">The sequence shown here is derived from an EMBL/GenBank/DDBJ whole genome shotgun (WGS) entry which is preliminary data.</text>
</comment>
<dbReference type="Gene3D" id="1.25.40.20">
    <property type="entry name" value="Ankyrin repeat-containing domain"/>
    <property type="match status" value="1"/>
</dbReference>
<dbReference type="PANTHER" id="PTHR24198">
    <property type="entry name" value="ANKYRIN REPEAT AND PROTEIN KINASE DOMAIN-CONTAINING PROTEIN"/>
    <property type="match status" value="1"/>
</dbReference>
<dbReference type="InterPro" id="IPR036770">
    <property type="entry name" value="Ankyrin_rpt-contain_sf"/>
</dbReference>
<gene>
    <name evidence="6" type="ORF">EDB81DRAFT_763050</name>
</gene>
<evidence type="ECO:0000259" key="5">
    <source>
        <dbReference type="PROSITE" id="PS00036"/>
    </source>
</evidence>
<dbReference type="AlphaFoldDB" id="A0A9P9IVF3"/>
<feature type="domain" description="BZIP" evidence="5">
    <location>
        <begin position="16"/>
        <end position="31"/>
    </location>
</feature>
<feature type="repeat" description="ANK" evidence="3">
    <location>
        <begin position="196"/>
        <end position="228"/>
    </location>
</feature>
<evidence type="ECO:0000256" key="1">
    <source>
        <dbReference type="ARBA" id="ARBA00022737"/>
    </source>
</evidence>
<evidence type="ECO:0000256" key="4">
    <source>
        <dbReference type="SAM" id="MobiDB-lite"/>
    </source>
</evidence>
<evidence type="ECO:0000313" key="6">
    <source>
        <dbReference type="EMBL" id="KAH7133771.1"/>
    </source>
</evidence>
<reference evidence="6" key="1">
    <citation type="journal article" date="2021" name="Nat. Commun.">
        <title>Genetic determinants of endophytism in the Arabidopsis root mycobiome.</title>
        <authorList>
            <person name="Mesny F."/>
            <person name="Miyauchi S."/>
            <person name="Thiergart T."/>
            <person name="Pickel B."/>
            <person name="Atanasova L."/>
            <person name="Karlsson M."/>
            <person name="Huettel B."/>
            <person name="Barry K.W."/>
            <person name="Haridas S."/>
            <person name="Chen C."/>
            <person name="Bauer D."/>
            <person name="Andreopoulos W."/>
            <person name="Pangilinan J."/>
            <person name="LaButti K."/>
            <person name="Riley R."/>
            <person name="Lipzen A."/>
            <person name="Clum A."/>
            <person name="Drula E."/>
            <person name="Henrissat B."/>
            <person name="Kohler A."/>
            <person name="Grigoriev I.V."/>
            <person name="Martin F.M."/>
            <person name="Hacquard S."/>
        </authorList>
    </citation>
    <scope>NUCLEOTIDE SEQUENCE</scope>
    <source>
        <strain evidence="6">MPI-CAGE-AT-0147</strain>
    </source>
</reference>
<dbReference type="OrthoDB" id="5221014at2759"/>
<keyword evidence="2 3" id="KW-0040">ANK repeat</keyword>
<dbReference type="PROSITE" id="PS00036">
    <property type="entry name" value="BZIP_BASIC"/>
    <property type="match status" value="1"/>
</dbReference>
<dbReference type="PROSITE" id="PS50088">
    <property type="entry name" value="ANK_REPEAT"/>
    <property type="match status" value="1"/>
</dbReference>
<accession>A0A9P9IVF3</accession>
<dbReference type="InterPro" id="IPR004827">
    <property type="entry name" value="bZIP"/>
</dbReference>
<keyword evidence="7" id="KW-1185">Reference proteome</keyword>
<organism evidence="6 7">
    <name type="scientific">Dactylonectria macrodidyma</name>
    <dbReference type="NCBI Taxonomy" id="307937"/>
    <lineage>
        <taxon>Eukaryota</taxon>
        <taxon>Fungi</taxon>
        <taxon>Dikarya</taxon>
        <taxon>Ascomycota</taxon>
        <taxon>Pezizomycotina</taxon>
        <taxon>Sordariomycetes</taxon>
        <taxon>Hypocreomycetidae</taxon>
        <taxon>Hypocreales</taxon>
        <taxon>Nectriaceae</taxon>
        <taxon>Dactylonectria</taxon>
    </lineage>
</organism>
<evidence type="ECO:0000256" key="2">
    <source>
        <dbReference type="ARBA" id="ARBA00023043"/>
    </source>
</evidence>
<dbReference type="Pfam" id="PF12796">
    <property type="entry name" value="Ank_2"/>
    <property type="match status" value="1"/>
</dbReference>
<feature type="region of interest" description="Disordered" evidence="4">
    <location>
        <begin position="1"/>
        <end position="68"/>
    </location>
</feature>